<dbReference type="Proteomes" id="UP000689195">
    <property type="component" value="Unassembled WGS sequence"/>
</dbReference>
<dbReference type="AlphaFoldDB" id="A0A8S1U1B7"/>
<gene>
    <name evidence="1" type="ORF">PPENT_87.1.T0310206</name>
</gene>
<accession>A0A8S1U1B7</accession>
<proteinExistence type="predicted"/>
<keyword evidence="2" id="KW-1185">Reference proteome</keyword>
<evidence type="ECO:0000313" key="2">
    <source>
        <dbReference type="Proteomes" id="UP000689195"/>
    </source>
</evidence>
<reference evidence="1" key="1">
    <citation type="submission" date="2021-01" db="EMBL/GenBank/DDBJ databases">
        <authorList>
            <consortium name="Genoscope - CEA"/>
            <person name="William W."/>
        </authorList>
    </citation>
    <scope>NUCLEOTIDE SEQUENCE</scope>
</reference>
<comment type="caution">
    <text evidence="1">The sequence shown here is derived from an EMBL/GenBank/DDBJ whole genome shotgun (WGS) entry which is preliminary data.</text>
</comment>
<sequence>MIDAKYYLQKSQLIMKHLNSQDQNVVEWIIQLDETQKQFEENQFHYPLLEQSVQFINHIVIHPFLQLLEKKGLQFLKFFNMNYNYNMNNNLLYKITNYRLNMYKKTLDNIAFILQLKKRIYQISQKFQWIFQKVQVKKKIPIKNGIKYMGGAFFITNIDKARQIQLKEITTFCIINLNFMEDLKQGSILKKLYQILNDQNLISQQNIYSLCIQAYITLVQINQINNEIERGTLFQQEQFKRSDIRKFIQKIDIISIYF</sequence>
<protein>
    <submittedName>
        <fullName evidence="1">Uncharacterized protein</fullName>
    </submittedName>
</protein>
<organism evidence="1 2">
    <name type="scientific">Paramecium pentaurelia</name>
    <dbReference type="NCBI Taxonomy" id="43138"/>
    <lineage>
        <taxon>Eukaryota</taxon>
        <taxon>Sar</taxon>
        <taxon>Alveolata</taxon>
        <taxon>Ciliophora</taxon>
        <taxon>Intramacronucleata</taxon>
        <taxon>Oligohymenophorea</taxon>
        <taxon>Peniculida</taxon>
        <taxon>Parameciidae</taxon>
        <taxon>Paramecium</taxon>
    </lineage>
</organism>
<name>A0A8S1U1B7_9CILI</name>
<evidence type="ECO:0000313" key="1">
    <source>
        <dbReference type="EMBL" id="CAD8158174.1"/>
    </source>
</evidence>
<dbReference type="EMBL" id="CAJJDO010000031">
    <property type="protein sequence ID" value="CAD8158174.1"/>
    <property type="molecule type" value="Genomic_DNA"/>
</dbReference>